<dbReference type="InterPro" id="IPR000847">
    <property type="entry name" value="LysR_HTH_N"/>
</dbReference>
<dbReference type="Proteomes" id="UP000235081">
    <property type="component" value="Unassembled WGS sequence"/>
</dbReference>
<protein>
    <submittedName>
        <fullName evidence="2">LysR family transcriptional regulator</fullName>
    </submittedName>
</protein>
<evidence type="ECO:0000313" key="2">
    <source>
        <dbReference type="EMBL" id="PMB25736.1"/>
    </source>
</evidence>
<comment type="caution">
    <text evidence="2">The sequence shown here is derived from an EMBL/GenBank/DDBJ whole genome shotgun (WGS) entry which is preliminary data.</text>
</comment>
<dbReference type="InterPro" id="IPR036388">
    <property type="entry name" value="WH-like_DNA-bd_sf"/>
</dbReference>
<dbReference type="EMBL" id="NMQE01000135">
    <property type="protein sequence ID" value="PMB25736.1"/>
    <property type="molecule type" value="Genomic_DNA"/>
</dbReference>
<dbReference type="Gene3D" id="1.10.10.10">
    <property type="entry name" value="Winged helix-like DNA-binding domain superfamily/Winged helix DNA-binding domain"/>
    <property type="match status" value="1"/>
</dbReference>
<dbReference type="PROSITE" id="PS50931">
    <property type="entry name" value="HTH_LYSR"/>
    <property type="match status" value="1"/>
</dbReference>
<dbReference type="InterPro" id="IPR036390">
    <property type="entry name" value="WH_DNA-bd_sf"/>
</dbReference>
<evidence type="ECO:0000259" key="1">
    <source>
        <dbReference type="PROSITE" id="PS50931"/>
    </source>
</evidence>
<gene>
    <name evidence="2" type="ORF">CEN46_04995</name>
</gene>
<dbReference type="AlphaFoldDB" id="A0A2N6LLC9"/>
<dbReference type="Pfam" id="PF00126">
    <property type="entry name" value="HTH_1"/>
    <property type="match status" value="1"/>
</dbReference>
<dbReference type="PANTHER" id="PTHR30419">
    <property type="entry name" value="HTH-TYPE TRANSCRIPTIONAL REGULATOR YBHD"/>
    <property type="match status" value="1"/>
</dbReference>
<organism evidence="2 3">
    <name type="scientific">Fischerella thermalis CCMEE 5318</name>
    <dbReference type="NCBI Taxonomy" id="2019666"/>
    <lineage>
        <taxon>Bacteria</taxon>
        <taxon>Bacillati</taxon>
        <taxon>Cyanobacteriota</taxon>
        <taxon>Cyanophyceae</taxon>
        <taxon>Nostocales</taxon>
        <taxon>Hapalosiphonaceae</taxon>
        <taxon>Fischerella</taxon>
    </lineage>
</organism>
<dbReference type="InterPro" id="IPR050950">
    <property type="entry name" value="HTH-type_LysR_regulators"/>
</dbReference>
<evidence type="ECO:0000313" key="3">
    <source>
        <dbReference type="Proteomes" id="UP000235081"/>
    </source>
</evidence>
<sequence length="75" mass="8824">MEIRRSQDFGLRHLRYFIAVTENKNYSISEVAEELHMAEPNLSQQLKDLETKLTVKLFERQKAHIKPHCVTSVAR</sequence>
<name>A0A2N6LLC9_9CYAN</name>
<dbReference type="RefSeq" id="WP_102180685.1">
    <property type="nucleotide sequence ID" value="NZ_NMQE01000135.1"/>
</dbReference>
<feature type="domain" description="HTH lysR-type" evidence="1">
    <location>
        <begin position="9"/>
        <end position="68"/>
    </location>
</feature>
<dbReference type="SUPFAM" id="SSF46785">
    <property type="entry name" value="Winged helix' DNA-binding domain"/>
    <property type="match status" value="1"/>
</dbReference>
<dbReference type="PRINTS" id="PR00039">
    <property type="entry name" value="HTHLYSR"/>
</dbReference>
<proteinExistence type="predicted"/>
<accession>A0A2N6LLC9</accession>
<dbReference type="GO" id="GO:0003700">
    <property type="term" value="F:DNA-binding transcription factor activity"/>
    <property type="evidence" value="ECO:0007669"/>
    <property type="project" value="InterPro"/>
</dbReference>
<reference evidence="2 3" key="1">
    <citation type="submission" date="2017-07" db="EMBL/GenBank/DDBJ databases">
        <title>Genomes of Fischerella (Mastigocladus) sp. strains.</title>
        <authorList>
            <person name="Miller S.R."/>
        </authorList>
    </citation>
    <scope>NUCLEOTIDE SEQUENCE [LARGE SCALE GENOMIC DNA]</scope>
    <source>
        <strain evidence="2 3">CCMEE 5318</strain>
    </source>
</reference>
<dbReference type="GO" id="GO:0005829">
    <property type="term" value="C:cytosol"/>
    <property type="evidence" value="ECO:0007669"/>
    <property type="project" value="TreeGrafter"/>
</dbReference>